<dbReference type="FunFam" id="3.40.50.300:FF:000001">
    <property type="entry name" value="ATP-dependent zinc metalloprotease FtsH"/>
    <property type="match status" value="1"/>
</dbReference>
<proteinExistence type="inferred from homology"/>
<dbReference type="AlphaFoldDB" id="A0A6C0IM10"/>
<protein>
    <recommendedName>
        <fullName evidence="15">AAA+ ATPase domain-containing protein</fullName>
    </recommendedName>
</protein>
<keyword evidence="11 14" id="KW-1133">Transmembrane helix</keyword>
<keyword evidence="5 14" id="KW-0812">Transmembrane</keyword>
<sequence>MIINYIFSMYGLFCIVSRFHNINGLQSFINPYKRPSTLEVRALNQDYMNAIRENVAHGNYGNEWTFQELQENIRNSNIEFASLMNNDQVLVAAEKSSLYDKHTVDGLHYVRMSSSLIRNIIDVLIQNKVQFIIDNYTAQPPALVIIFLKIIGTTTLYVSVLAFYYIVRTFLLKYMNSSTRKSYVNNIRGFLTGQPGNKVVINDNEKSNTNFTHVAGCDEAKFELQEVVDFLKTPTRYNEAGAVVPRGVLLEGPPGTGKTLLARATAGEAGVNFISKSASEFVEVFVGVGASRMRELFEEAERKSPCIIFIDEIDAIGRKRDSFGSNDERDQTLNQLLTNMDGFDKTENIIVLASTNRADILDKALLRPGRFDRKVRVGLPDRDGRKDILDVHLKGKRVGSDVDLDTIYDLTTGFSGADLANLANEAAIMSVRNNVTRIDMKSFNDAYEKTTIGLPKAKDLRDEESREMVAYHESGHAIVAKSFYEFVDVRKVTINANNNGAGGYTLFTPKEKYVSFPSRKYMFASMVIAMAGRAAEMMFFNKQRDKIPQPSGRRRKQQTQYNYAENKYSKNNERMNQEFMEAQMDVFISNLDDEVEGSSQVTLGSSSDVRRATEIARQYISVFGTNDALGAGLEWNEQSERVKGEIDVRIARLVKSAQDMAVSILERRDVDLQKLSSLLLEKGTVSGNEVP</sequence>
<evidence type="ECO:0000256" key="9">
    <source>
        <dbReference type="ARBA" id="ARBA00022833"/>
    </source>
</evidence>
<dbReference type="GO" id="GO:0006508">
    <property type="term" value="P:proteolysis"/>
    <property type="evidence" value="ECO:0007669"/>
    <property type="project" value="UniProtKB-KW"/>
</dbReference>
<feature type="transmembrane region" description="Helical" evidence="14">
    <location>
        <begin position="142"/>
        <end position="167"/>
    </location>
</feature>
<comment type="subcellular location">
    <subcellularLocation>
        <location evidence="2">Membrane</location>
    </subcellularLocation>
</comment>
<evidence type="ECO:0000256" key="3">
    <source>
        <dbReference type="ARBA" id="ARBA00010044"/>
    </source>
</evidence>
<evidence type="ECO:0000259" key="15">
    <source>
        <dbReference type="SMART" id="SM00382"/>
    </source>
</evidence>
<evidence type="ECO:0000256" key="7">
    <source>
        <dbReference type="ARBA" id="ARBA00022741"/>
    </source>
</evidence>
<keyword evidence="8" id="KW-0378">Hydrolase</keyword>
<keyword evidence="6" id="KW-0479">Metal-binding</keyword>
<keyword evidence="13 14" id="KW-0472">Membrane</keyword>
<dbReference type="PANTHER" id="PTHR23076">
    <property type="entry name" value="METALLOPROTEASE M41 FTSH"/>
    <property type="match status" value="1"/>
</dbReference>
<dbReference type="SMART" id="SM00382">
    <property type="entry name" value="AAA"/>
    <property type="match status" value="1"/>
</dbReference>
<dbReference type="FunFam" id="1.10.8.60:FF:000001">
    <property type="entry name" value="ATP-dependent zinc metalloprotease FtsH"/>
    <property type="match status" value="1"/>
</dbReference>
<dbReference type="SUPFAM" id="SSF52540">
    <property type="entry name" value="P-loop containing nucleoside triphosphate hydrolases"/>
    <property type="match status" value="1"/>
</dbReference>
<dbReference type="GO" id="GO:0004222">
    <property type="term" value="F:metalloendopeptidase activity"/>
    <property type="evidence" value="ECO:0007669"/>
    <property type="project" value="InterPro"/>
</dbReference>
<keyword evidence="12" id="KW-0482">Metalloprotease</keyword>
<dbReference type="InterPro" id="IPR041569">
    <property type="entry name" value="AAA_lid_3"/>
</dbReference>
<dbReference type="GO" id="GO:0016887">
    <property type="term" value="F:ATP hydrolysis activity"/>
    <property type="evidence" value="ECO:0007669"/>
    <property type="project" value="InterPro"/>
</dbReference>
<evidence type="ECO:0000256" key="10">
    <source>
        <dbReference type="ARBA" id="ARBA00022840"/>
    </source>
</evidence>
<dbReference type="GO" id="GO:0004176">
    <property type="term" value="F:ATP-dependent peptidase activity"/>
    <property type="evidence" value="ECO:0007669"/>
    <property type="project" value="InterPro"/>
</dbReference>
<evidence type="ECO:0000256" key="4">
    <source>
        <dbReference type="ARBA" id="ARBA00022670"/>
    </source>
</evidence>
<dbReference type="Gene3D" id="1.20.58.760">
    <property type="entry name" value="Peptidase M41"/>
    <property type="match status" value="1"/>
</dbReference>
<feature type="domain" description="AAA+ ATPase" evidence="15">
    <location>
        <begin position="244"/>
        <end position="381"/>
    </location>
</feature>
<evidence type="ECO:0000256" key="2">
    <source>
        <dbReference type="ARBA" id="ARBA00004370"/>
    </source>
</evidence>
<reference evidence="16" key="1">
    <citation type="journal article" date="2020" name="Nature">
        <title>Giant virus diversity and host interactions through global metagenomics.</title>
        <authorList>
            <person name="Schulz F."/>
            <person name="Roux S."/>
            <person name="Paez-Espino D."/>
            <person name="Jungbluth S."/>
            <person name="Walsh D.A."/>
            <person name="Denef V.J."/>
            <person name="McMahon K.D."/>
            <person name="Konstantinidis K.T."/>
            <person name="Eloe-Fadrosh E.A."/>
            <person name="Kyrpides N.C."/>
            <person name="Woyke T."/>
        </authorList>
    </citation>
    <scope>NUCLEOTIDE SEQUENCE</scope>
    <source>
        <strain evidence="16">GVMAG-M-3300024252-29</strain>
    </source>
</reference>
<evidence type="ECO:0000256" key="6">
    <source>
        <dbReference type="ARBA" id="ARBA00022723"/>
    </source>
</evidence>
<evidence type="ECO:0000256" key="1">
    <source>
        <dbReference type="ARBA" id="ARBA00001947"/>
    </source>
</evidence>
<accession>A0A6C0IM10</accession>
<dbReference type="Pfam" id="PF01434">
    <property type="entry name" value="Peptidase_M41"/>
    <property type="match status" value="2"/>
</dbReference>
<dbReference type="InterPro" id="IPR003593">
    <property type="entry name" value="AAA+_ATPase"/>
</dbReference>
<dbReference type="GO" id="GO:0005524">
    <property type="term" value="F:ATP binding"/>
    <property type="evidence" value="ECO:0007669"/>
    <property type="project" value="UniProtKB-KW"/>
</dbReference>
<dbReference type="CDD" id="cd19501">
    <property type="entry name" value="RecA-like_FtsH"/>
    <property type="match status" value="1"/>
</dbReference>
<keyword evidence="10" id="KW-0067">ATP-binding</keyword>
<dbReference type="SUPFAM" id="SSF140990">
    <property type="entry name" value="FtsH protease domain-like"/>
    <property type="match status" value="2"/>
</dbReference>
<dbReference type="Gene3D" id="1.10.8.60">
    <property type="match status" value="1"/>
</dbReference>
<keyword evidence="7" id="KW-0547">Nucleotide-binding</keyword>
<dbReference type="InterPro" id="IPR037219">
    <property type="entry name" value="Peptidase_M41-like"/>
</dbReference>
<dbReference type="Pfam" id="PF17862">
    <property type="entry name" value="AAA_lid_3"/>
    <property type="match status" value="1"/>
</dbReference>
<comment type="cofactor">
    <cofactor evidence="1">
        <name>Zn(2+)</name>
        <dbReference type="ChEBI" id="CHEBI:29105"/>
    </cofactor>
</comment>
<dbReference type="EMBL" id="MN740208">
    <property type="protein sequence ID" value="QHT93476.1"/>
    <property type="molecule type" value="Genomic_DNA"/>
</dbReference>
<dbReference type="GO" id="GO:0046872">
    <property type="term" value="F:metal ion binding"/>
    <property type="evidence" value="ECO:0007669"/>
    <property type="project" value="UniProtKB-KW"/>
</dbReference>
<dbReference type="GO" id="GO:0016020">
    <property type="term" value="C:membrane"/>
    <property type="evidence" value="ECO:0007669"/>
    <property type="project" value="UniProtKB-SubCell"/>
</dbReference>
<dbReference type="InterPro" id="IPR000642">
    <property type="entry name" value="Peptidase_M41"/>
</dbReference>
<evidence type="ECO:0000256" key="12">
    <source>
        <dbReference type="ARBA" id="ARBA00023049"/>
    </source>
</evidence>
<keyword evidence="4" id="KW-0645">Protease</keyword>
<dbReference type="Pfam" id="PF00004">
    <property type="entry name" value="AAA"/>
    <property type="match status" value="1"/>
</dbReference>
<name>A0A6C0IM10_9ZZZZ</name>
<dbReference type="InterPro" id="IPR027417">
    <property type="entry name" value="P-loop_NTPase"/>
</dbReference>
<evidence type="ECO:0000256" key="11">
    <source>
        <dbReference type="ARBA" id="ARBA00022989"/>
    </source>
</evidence>
<evidence type="ECO:0000256" key="5">
    <source>
        <dbReference type="ARBA" id="ARBA00022692"/>
    </source>
</evidence>
<evidence type="ECO:0000256" key="8">
    <source>
        <dbReference type="ARBA" id="ARBA00022801"/>
    </source>
</evidence>
<comment type="similarity">
    <text evidence="3">In the C-terminal section; belongs to the peptidase M41 family.</text>
</comment>
<evidence type="ECO:0000256" key="14">
    <source>
        <dbReference type="SAM" id="Phobius"/>
    </source>
</evidence>
<dbReference type="Gene3D" id="3.40.50.300">
    <property type="entry name" value="P-loop containing nucleotide triphosphate hydrolases"/>
    <property type="match status" value="1"/>
</dbReference>
<keyword evidence="9" id="KW-0862">Zinc</keyword>
<dbReference type="PANTHER" id="PTHR23076:SF97">
    <property type="entry name" value="ATP-DEPENDENT ZINC METALLOPROTEASE YME1L1"/>
    <property type="match status" value="1"/>
</dbReference>
<organism evidence="16">
    <name type="scientific">viral metagenome</name>
    <dbReference type="NCBI Taxonomy" id="1070528"/>
    <lineage>
        <taxon>unclassified sequences</taxon>
        <taxon>metagenomes</taxon>
        <taxon>organismal metagenomes</taxon>
    </lineage>
</organism>
<evidence type="ECO:0000313" key="16">
    <source>
        <dbReference type="EMBL" id="QHT93476.1"/>
    </source>
</evidence>
<dbReference type="InterPro" id="IPR003959">
    <property type="entry name" value="ATPase_AAA_core"/>
</dbReference>
<evidence type="ECO:0000256" key="13">
    <source>
        <dbReference type="ARBA" id="ARBA00023136"/>
    </source>
</evidence>